<dbReference type="PANTHER" id="PTHR42987">
    <property type="entry name" value="PEPTIDASE S49"/>
    <property type="match status" value="1"/>
</dbReference>
<keyword evidence="4" id="KW-0720">Serine protease</keyword>
<dbReference type="Gene3D" id="6.20.330.10">
    <property type="match status" value="1"/>
</dbReference>
<evidence type="ECO:0000313" key="7">
    <source>
        <dbReference type="Proteomes" id="UP001203284"/>
    </source>
</evidence>
<dbReference type="Proteomes" id="UP001203284">
    <property type="component" value="Unassembled WGS sequence"/>
</dbReference>
<organism evidence="6 7">
    <name type="scientific">Ancylobacter crimeensis</name>
    <dbReference type="NCBI Taxonomy" id="2579147"/>
    <lineage>
        <taxon>Bacteria</taxon>
        <taxon>Pseudomonadati</taxon>
        <taxon>Pseudomonadota</taxon>
        <taxon>Alphaproteobacteria</taxon>
        <taxon>Hyphomicrobiales</taxon>
        <taxon>Xanthobacteraceae</taxon>
        <taxon>Ancylobacter</taxon>
    </lineage>
</organism>
<sequence length="309" mass="33152">MSDGSLFSRFRRGLEPLLPARMRSGITVPVVRLHGAIGMATPLRPGITFSGVAKALERAFAVKGAKAVALLINSPGGSPVQSHLVFRRIRALAQEKEIPVFAFVEDVAASGGYMLACAADEIVADRFSIVGSIGVVSAGFGFNRAIDKLGIDRRVYTAGTRKVILDPFQPEHPEDVAKLKTIQREIHEQFVDLVKERRGGVLSGSDDTLFSGEFWASGEALEHGLIDAVGDMRSFLRARYGEKVETPLIETAGGWFGRRRPGVGALAALEGTEWFSADLAPFGSSVGAGLADRLVASAEERALWGRYGL</sequence>
<dbReference type="CDD" id="cd07023">
    <property type="entry name" value="S49_Sppa_N_C"/>
    <property type="match status" value="1"/>
</dbReference>
<keyword evidence="7" id="KW-1185">Reference proteome</keyword>
<keyword evidence="3" id="KW-0378">Hydrolase</keyword>
<evidence type="ECO:0000256" key="1">
    <source>
        <dbReference type="ARBA" id="ARBA00008683"/>
    </source>
</evidence>
<accession>A0ABT0DFQ4</accession>
<evidence type="ECO:0000256" key="2">
    <source>
        <dbReference type="ARBA" id="ARBA00022670"/>
    </source>
</evidence>
<dbReference type="Pfam" id="PF01343">
    <property type="entry name" value="Peptidase_S49"/>
    <property type="match status" value="1"/>
</dbReference>
<dbReference type="InterPro" id="IPR047272">
    <property type="entry name" value="S49_SppA_C"/>
</dbReference>
<comment type="caution">
    <text evidence="6">The sequence shown here is derived from an EMBL/GenBank/DDBJ whole genome shotgun (WGS) entry which is preliminary data.</text>
</comment>
<gene>
    <name evidence="6" type="ORF">MWN34_17965</name>
</gene>
<comment type="similarity">
    <text evidence="1">Belongs to the peptidase S49 family.</text>
</comment>
<evidence type="ECO:0000259" key="5">
    <source>
        <dbReference type="Pfam" id="PF01343"/>
    </source>
</evidence>
<dbReference type="SUPFAM" id="SSF52096">
    <property type="entry name" value="ClpP/crotonase"/>
    <property type="match status" value="1"/>
</dbReference>
<reference evidence="6 7" key="1">
    <citation type="submission" date="2022-04" db="EMBL/GenBank/DDBJ databases">
        <authorList>
            <person name="Grouzdev D.S."/>
            <person name="Pantiukh K.S."/>
            <person name="Krutkina M.S."/>
        </authorList>
    </citation>
    <scope>NUCLEOTIDE SEQUENCE [LARGE SCALE GENOMIC DNA]</scope>
    <source>
        <strain evidence="6 7">6x-1</strain>
    </source>
</reference>
<dbReference type="InterPro" id="IPR029045">
    <property type="entry name" value="ClpP/crotonase-like_dom_sf"/>
</dbReference>
<dbReference type="PANTHER" id="PTHR42987:SF8">
    <property type="entry name" value="PROTEINASE"/>
    <property type="match status" value="1"/>
</dbReference>
<evidence type="ECO:0000256" key="3">
    <source>
        <dbReference type="ARBA" id="ARBA00022801"/>
    </source>
</evidence>
<proteinExistence type="inferred from homology"/>
<protein>
    <submittedName>
        <fullName evidence="6">S49 family peptidase</fullName>
    </submittedName>
</protein>
<evidence type="ECO:0000256" key="4">
    <source>
        <dbReference type="ARBA" id="ARBA00022825"/>
    </source>
</evidence>
<name>A0ABT0DFQ4_9HYPH</name>
<keyword evidence="2" id="KW-0645">Protease</keyword>
<dbReference type="Gene3D" id="3.90.226.10">
    <property type="entry name" value="2-enoyl-CoA Hydratase, Chain A, domain 1"/>
    <property type="match status" value="1"/>
</dbReference>
<dbReference type="EMBL" id="JALKCH010000014">
    <property type="protein sequence ID" value="MCK0198788.1"/>
    <property type="molecule type" value="Genomic_DNA"/>
</dbReference>
<dbReference type="InterPro" id="IPR002142">
    <property type="entry name" value="Peptidase_S49"/>
</dbReference>
<dbReference type="RefSeq" id="WP_247030685.1">
    <property type="nucleotide sequence ID" value="NZ_JALKCH010000014.1"/>
</dbReference>
<feature type="domain" description="Peptidase S49" evidence="5">
    <location>
        <begin position="94"/>
        <end position="234"/>
    </location>
</feature>
<evidence type="ECO:0000313" key="6">
    <source>
        <dbReference type="EMBL" id="MCK0198788.1"/>
    </source>
</evidence>